<feature type="domain" description="Histidine kinase" evidence="6">
    <location>
        <begin position="460"/>
        <end position="709"/>
    </location>
</feature>
<dbReference type="SUPFAM" id="SSF55874">
    <property type="entry name" value="ATPase domain of HSP90 chaperone/DNA topoisomerase II/histidine kinase"/>
    <property type="match status" value="1"/>
</dbReference>
<gene>
    <name evidence="7" type="ORF">LV84_03832</name>
</gene>
<dbReference type="PANTHER" id="PTHR43065:SF50">
    <property type="entry name" value="HISTIDINE KINASE"/>
    <property type="match status" value="1"/>
</dbReference>
<evidence type="ECO:0000313" key="8">
    <source>
        <dbReference type="Proteomes" id="UP000249115"/>
    </source>
</evidence>
<reference evidence="7 8" key="1">
    <citation type="submission" date="2018-06" db="EMBL/GenBank/DDBJ databases">
        <title>Genomic Encyclopedia of Archaeal and Bacterial Type Strains, Phase II (KMG-II): from individual species to whole genera.</title>
        <authorList>
            <person name="Goeker M."/>
        </authorList>
    </citation>
    <scope>NUCLEOTIDE SEQUENCE [LARGE SCALE GENOMIC DNA]</scope>
    <source>
        <strain evidence="7 8">DSM 22686</strain>
    </source>
</reference>
<dbReference type="PROSITE" id="PS50109">
    <property type="entry name" value="HIS_KIN"/>
    <property type="match status" value="1"/>
</dbReference>
<feature type="transmembrane region" description="Helical" evidence="5">
    <location>
        <begin position="5"/>
        <end position="24"/>
    </location>
</feature>
<dbReference type="InterPro" id="IPR036890">
    <property type="entry name" value="HATPase_C_sf"/>
</dbReference>
<proteinExistence type="predicted"/>
<dbReference type="InterPro" id="IPR003594">
    <property type="entry name" value="HATPase_dom"/>
</dbReference>
<comment type="catalytic activity">
    <reaction evidence="1">
        <text>ATP + protein L-histidine = ADP + protein N-phospho-L-histidine.</text>
        <dbReference type="EC" id="2.7.13.3"/>
    </reaction>
</comment>
<keyword evidence="5" id="KW-0812">Transmembrane</keyword>
<protein>
    <recommendedName>
        <fullName evidence="2">histidine kinase</fullName>
        <ecNumber evidence="2">2.7.13.3</ecNumber>
    </recommendedName>
</protein>
<evidence type="ECO:0000256" key="2">
    <source>
        <dbReference type="ARBA" id="ARBA00012438"/>
    </source>
</evidence>
<dbReference type="SMART" id="SM00388">
    <property type="entry name" value="HisKA"/>
    <property type="match status" value="1"/>
</dbReference>
<organism evidence="7 8">
    <name type="scientific">Algoriphagus ratkowskyi</name>
    <dbReference type="NCBI Taxonomy" id="57028"/>
    <lineage>
        <taxon>Bacteria</taxon>
        <taxon>Pseudomonadati</taxon>
        <taxon>Bacteroidota</taxon>
        <taxon>Cytophagia</taxon>
        <taxon>Cytophagales</taxon>
        <taxon>Cyclobacteriaceae</taxon>
        <taxon>Algoriphagus</taxon>
    </lineage>
</organism>
<dbReference type="Gene3D" id="1.10.287.130">
    <property type="match status" value="1"/>
</dbReference>
<feature type="transmembrane region" description="Helical" evidence="5">
    <location>
        <begin position="185"/>
        <end position="206"/>
    </location>
</feature>
<feature type="transmembrane region" description="Helical" evidence="5">
    <location>
        <begin position="218"/>
        <end position="238"/>
    </location>
</feature>
<name>A0A2W7RK84_9BACT</name>
<comment type="caution">
    <text evidence="7">The sequence shown here is derived from an EMBL/GenBank/DDBJ whole genome shotgun (WGS) entry which is preliminary data.</text>
</comment>
<feature type="transmembrane region" description="Helical" evidence="5">
    <location>
        <begin position="364"/>
        <end position="385"/>
    </location>
</feature>
<dbReference type="CDD" id="cd00082">
    <property type="entry name" value="HisKA"/>
    <property type="match status" value="1"/>
</dbReference>
<dbReference type="GO" id="GO:0000155">
    <property type="term" value="F:phosphorelay sensor kinase activity"/>
    <property type="evidence" value="ECO:0007669"/>
    <property type="project" value="InterPro"/>
</dbReference>
<feature type="coiled-coil region" evidence="4">
    <location>
        <begin position="390"/>
        <end position="451"/>
    </location>
</feature>
<evidence type="ECO:0000256" key="1">
    <source>
        <dbReference type="ARBA" id="ARBA00000085"/>
    </source>
</evidence>
<feature type="transmembrane region" description="Helical" evidence="5">
    <location>
        <begin position="281"/>
        <end position="298"/>
    </location>
</feature>
<dbReference type="PRINTS" id="PR00344">
    <property type="entry name" value="BCTRLSENSOR"/>
</dbReference>
<keyword evidence="4" id="KW-0175">Coiled coil</keyword>
<keyword evidence="5" id="KW-1133">Transmembrane helix</keyword>
<feature type="transmembrane region" description="Helical" evidence="5">
    <location>
        <begin position="310"/>
        <end position="327"/>
    </location>
</feature>
<dbReference type="Pfam" id="PF02518">
    <property type="entry name" value="HATPase_c"/>
    <property type="match status" value="1"/>
</dbReference>
<feature type="transmembrane region" description="Helical" evidence="5">
    <location>
        <begin position="334"/>
        <end position="352"/>
    </location>
</feature>
<evidence type="ECO:0000259" key="6">
    <source>
        <dbReference type="PROSITE" id="PS50109"/>
    </source>
</evidence>
<dbReference type="InterPro" id="IPR003661">
    <property type="entry name" value="HisK_dim/P_dom"/>
</dbReference>
<evidence type="ECO:0000256" key="4">
    <source>
        <dbReference type="SAM" id="Coils"/>
    </source>
</evidence>
<dbReference type="SUPFAM" id="SSF47384">
    <property type="entry name" value="Homodimeric domain of signal transducing histidine kinase"/>
    <property type="match status" value="1"/>
</dbReference>
<evidence type="ECO:0000313" key="7">
    <source>
        <dbReference type="EMBL" id="PZX51075.1"/>
    </source>
</evidence>
<dbReference type="Pfam" id="PF07695">
    <property type="entry name" value="7TMR-DISM_7TM"/>
    <property type="match status" value="1"/>
</dbReference>
<feature type="transmembrane region" description="Helical" evidence="5">
    <location>
        <begin position="250"/>
        <end position="269"/>
    </location>
</feature>
<dbReference type="Proteomes" id="UP000249115">
    <property type="component" value="Unassembled WGS sequence"/>
</dbReference>
<evidence type="ECO:0000256" key="3">
    <source>
        <dbReference type="ARBA" id="ARBA00022553"/>
    </source>
</evidence>
<dbReference type="PANTHER" id="PTHR43065">
    <property type="entry name" value="SENSOR HISTIDINE KINASE"/>
    <property type="match status" value="1"/>
</dbReference>
<keyword evidence="5" id="KW-0472">Membrane</keyword>
<dbReference type="SMART" id="SM00387">
    <property type="entry name" value="HATPase_c"/>
    <property type="match status" value="1"/>
</dbReference>
<dbReference type="InterPro" id="IPR005467">
    <property type="entry name" value="His_kinase_dom"/>
</dbReference>
<dbReference type="EC" id="2.7.13.3" evidence="2"/>
<keyword evidence="3" id="KW-0597">Phosphoprotein</keyword>
<dbReference type="Gene3D" id="3.30.565.10">
    <property type="entry name" value="Histidine kinase-like ATPase, C-terminal domain"/>
    <property type="match status" value="1"/>
</dbReference>
<accession>A0A2W7RK84</accession>
<dbReference type="InterPro" id="IPR011623">
    <property type="entry name" value="7TMR_DISM_rcpt_extracell_dom1"/>
</dbReference>
<dbReference type="InterPro" id="IPR036097">
    <property type="entry name" value="HisK_dim/P_sf"/>
</dbReference>
<dbReference type="EMBL" id="QKZU01000020">
    <property type="protein sequence ID" value="PZX51075.1"/>
    <property type="molecule type" value="Genomic_DNA"/>
</dbReference>
<dbReference type="AlphaFoldDB" id="A0A2W7RK84"/>
<evidence type="ECO:0000256" key="5">
    <source>
        <dbReference type="SAM" id="Phobius"/>
    </source>
</evidence>
<sequence>MKKSVFVSFIYFVPIFLLVIFPLSRYLGIFGGEDREGVTNYYICTESSWETNNWKEGLFVNPFDLKGGQIDLGFQEDTVIIGLDISPYLKLNGDPKFLEIINPSFRSVEIFRVNAKGEVVFLGKDGIQYMLSNKYGNPNPTFKLTDSKDWLPYVILKISSFEPVRFNAVISSEASYYSNFNKRTIFINIYVGIMLALFFYNLFLYFSGLDVLYLSYSMYVLFIALAQLSISGHSYYYFLYQNPKLFELSIIGFTSLAGLLGLYFVKVFLHTKERLPLVNKLLGLLMMSYLVTFILRLFGAVSLSYMLTDINGLLVVILVFYTAIVLARRGIRSAYFFLGAWTFFLIGILVYIMQTQGLLDLGFYPNLAMLVGTAFEALLLSFALADKINLLKKEKEKEQAERLIALAKNEHLVREQNVMLEDKVKIRTDELEQAIRNLQNTQSQLVNQEKMASLGQLTAGIAHEINNPINFVSSNIMPLKRDIKDIMEVIEFYRSRGAMEFTPDSQKEAKQLEEDLELDYVLDEVEHLLKGMDDGARRTVEIVKGLRLFSRVDEQDMKSVDLHDGINSTLILLNSTMPTKIRVNLDYDELPLVECLAGKINQVFMNIINNAIHALADHINTIVDPHILIRTKSLVDAVTIEIIDNGPGMPECVKQRIFEPFFTTKAVGKGTGLGLSIVYSIIENHKGKLEVNSEESQGTTFKITLPIYQSTERYE</sequence>
<dbReference type="InterPro" id="IPR004358">
    <property type="entry name" value="Sig_transdc_His_kin-like_C"/>
</dbReference>